<dbReference type="GO" id="GO:0016887">
    <property type="term" value="F:ATP hydrolysis activity"/>
    <property type="evidence" value="ECO:0007669"/>
    <property type="project" value="InterPro"/>
</dbReference>
<evidence type="ECO:0000256" key="3">
    <source>
        <dbReference type="ARBA" id="ARBA00022840"/>
    </source>
</evidence>
<dbReference type="AlphaFoldDB" id="A0A9D2GYX8"/>
<evidence type="ECO:0000256" key="2">
    <source>
        <dbReference type="ARBA" id="ARBA00022741"/>
    </source>
</evidence>
<evidence type="ECO:0000313" key="7">
    <source>
        <dbReference type="Proteomes" id="UP000824108"/>
    </source>
</evidence>
<dbReference type="SMART" id="SM00382">
    <property type="entry name" value="AAA"/>
    <property type="match status" value="1"/>
</dbReference>
<dbReference type="GO" id="GO:0005524">
    <property type="term" value="F:ATP binding"/>
    <property type="evidence" value="ECO:0007669"/>
    <property type="project" value="UniProtKB-KW"/>
</dbReference>
<dbReference type="InterPro" id="IPR003439">
    <property type="entry name" value="ABC_transporter-like_ATP-bd"/>
</dbReference>
<organism evidence="6 7">
    <name type="scientific">Candidatus Bacteroides merdavium</name>
    <dbReference type="NCBI Taxonomy" id="2838472"/>
    <lineage>
        <taxon>Bacteria</taxon>
        <taxon>Pseudomonadati</taxon>
        <taxon>Bacteroidota</taxon>
        <taxon>Bacteroidia</taxon>
        <taxon>Bacteroidales</taxon>
        <taxon>Bacteroidaceae</taxon>
        <taxon>Bacteroides</taxon>
    </lineage>
</organism>
<sequence length="268" mass="30585">MIQINSLQKLFGEKKAVNIENYTINQGEMLGLVGNNGAGKTTLFRLILDLLQADRGNVTIDGTDVSKSEDWKTFTGSFIDDGFLIDYLTPEEYFYFIGRMYGLKKEEVDERLRPFERFMNGEVMGQKKFIRNYSMGNKQKIGIISAMLHHPRLLILDEPFNFLDPSSQAIIKHLLKRYNEEHGATVLISSHNLNHTVDICPRIALLEHGVIIRDINNADGSAEKELEDYFNVGVKEEKLEEETEKLPKTESATPEAPQPEQEKEETES</sequence>
<dbReference type="Pfam" id="PF00005">
    <property type="entry name" value="ABC_tran"/>
    <property type="match status" value="1"/>
</dbReference>
<dbReference type="PROSITE" id="PS50893">
    <property type="entry name" value="ABC_TRANSPORTER_2"/>
    <property type="match status" value="1"/>
</dbReference>
<dbReference type="EMBL" id="DXAV01000060">
    <property type="protein sequence ID" value="HIZ91934.1"/>
    <property type="molecule type" value="Genomic_DNA"/>
</dbReference>
<dbReference type="InterPro" id="IPR051782">
    <property type="entry name" value="ABC_Transporter_VariousFunc"/>
</dbReference>
<keyword evidence="1" id="KW-0813">Transport</keyword>
<evidence type="ECO:0000313" key="6">
    <source>
        <dbReference type="EMBL" id="HIZ91934.1"/>
    </source>
</evidence>
<protein>
    <submittedName>
        <fullName evidence="6">ABC transporter ATP-binding protein</fullName>
    </submittedName>
</protein>
<dbReference type="PANTHER" id="PTHR42939:SF1">
    <property type="entry name" value="ABC TRANSPORTER ATP-BINDING PROTEIN ALBC-RELATED"/>
    <property type="match status" value="1"/>
</dbReference>
<dbReference type="InterPro" id="IPR003593">
    <property type="entry name" value="AAA+_ATPase"/>
</dbReference>
<feature type="region of interest" description="Disordered" evidence="4">
    <location>
        <begin position="234"/>
        <end position="268"/>
    </location>
</feature>
<evidence type="ECO:0000259" key="5">
    <source>
        <dbReference type="PROSITE" id="PS50893"/>
    </source>
</evidence>
<dbReference type="Gene3D" id="3.40.50.300">
    <property type="entry name" value="P-loop containing nucleotide triphosphate hydrolases"/>
    <property type="match status" value="1"/>
</dbReference>
<reference evidence="6" key="1">
    <citation type="journal article" date="2021" name="PeerJ">
        <title>Extensive microbial diversity within the chicken gut microbiome revealed by metagenomics and culture.</title>
        <authorList>
            <person name="Gilroy R."/>
            <person name="Ravi A."/>
            <person name="Getino M."/>
            <person name="Pursley I."/>
            <person name="Horton D.L."/>
            <person name="Alikhan N.F."/>
            <person name="Baker D."/>
            <person name="Gharbi K."/>
            <person name="Hall N."/>
            <person name="Watson M."/>
            <person name="Adriaenssens E.M."/>
            <person name="Foster-Nyarko E."/>
            <person name="Jarju S."/>
            <person name="Secka A."/>
            <person name="Antonio M."/>
            <person name="Oren A."/>
            <person name="Chaudhuri R.R."/>
            <person name="La Ragione R."/>
            <person name="Hildebrand F."/>
            <person name="Pallen M.J."/>
        </authorList>
    </citation>
    <scope>NUCLEOTIDE SEQUENCE</scope>
    <source>
        <strain evidence="6">CHK118-2852</strain>
    </source>
</reference>
<evidence type="ECO:0000256" key="1">
    <source>
        <dbReference type="ARBA" id="ARBA00022448"/>
    </source>
</evidence>
<keyword evidence="3 6" id="KW-0067">ATP-binding</keyword>
<feature type="domain" description="ABC transporter" evidence="5">
    <location>
        <begin position="2"/>
        <end position="233"/>
    </location>
</feature>
<dbReference type="InterPro" id="IPR027417">
    <property type="entry name" value="P-loop_NTPase"/>
</dbReference>
<name>A0A9D2GYX8_9BACE</name>
<gene>
    <name evidence="6" type="ORF">H9807_07460</name>
</gene>
<reference evidence="6" key="2">
    <citation type="submission" date="2021-04" db="EMBL/GenBank/DDBJ databases">
        <authorList>
            <person name="Gilroy R."/>
        </authorList>
    </citation>
    <scope>NUCLEOTIDE SEQUENCE</scope>
    <source>
        <strain evidence="6">CHK118-2852</strain>
    </source>
</reference>
<dbReference type="Proteomes" id="UP000824108">
    <property type="component" value="Unassembled WGS sequence"/>
</dbReference>
<comment type="caution">
    <text evidence="6">The sequence shown here is derived from an EMBL/GenBank/DDBJ whole genome shotgun (WGS) entry which is preliminary data.</text>
</comment>
<keyword evidence="2" id="KW-0547">Nucleotide-binding</keyword>
<dbReference type="PANTHER" id="PTHR42939">
    <property type="entry name" value="ABC TRANSPORTER ATP-BINDING PROTEIN ALBC-RELATED"/>
    <property type="match status" value="1"/>
</dbReference>
<dbReference type="CDD" id="cd03230">
    <property type="entry name" value="ABC_DR_subfamily_A"/>
    <property type="match status" value="1"/>
</dbReference>
<feature type="compositionally biased region" description="Basic and acidic residues" evidence="4">
    <location>
        <begin position="234"/>
        <end position="248"/>
    </location>
</feature>
<dbReference type="SUPFAM" id="SSF52540">
    <property type="entry name" value="P-loop containing nucleoside triphosphate hydrolases"/>
    <property type="match status" value="1"/>
</dbReference>
<proteinExistence type="predicted"/>
<accession>A0A9D2GYX8</accession>
<feature type="compositionally biased region" description="Low complexity" evidence="4">
    <location>
        <begin position="249"/>
        <end position="259"/>
    </location>
</feature>
<evidence type="ECO:0000256" key="4">
    <source>
        <dbReference type="SAM" id="MobiDB-lite"/>
    </source>
</evidence>